<protein>
    <submittedName>
        <fullName evidence="1">9801_t:CDS:1</fullName>
    </submittedName>
</protein>
<reference evidence="1" key="1">
    <citation type="submission" date="2021-06" db="EMBL/GenBank/DDBJ databases">
        <authorList>
            <person name="Kallberg Y."/>
            <person name="Tangrot J."/>
            <person name="Rosling A."/>
        </authorList>
    </citation>
    <scope>NUCLEOTIDE SEQUENCE</scope>
    <source>
        <strain evidence="1">AU212A</strain>
    </source>
</reference>
<dbReference type="Proteomes" id="UP000789860">
    <property type="component" value="Unassembled WGS sequence"/>
</dbReference>
<keyword evidence="2" id="KW-1185">Reference proteome</keyword>
<dbReference type="EMBL" id="CAJVPM010013970">
    <property type="protein sequence ID" value="CAG8598226.1"/>
    <property type="molecule type" value="Genomic_DNA"/>
</dbReference>
<feature type="non-terminal residue" evidence="1">
    <location>
        <position position="1"/>
    </location>
</feature>
<organism evidence="1 2">
    <name type="scientific">Scutellospora calospora</name>
    <dbReference type="NCBI Taxonomy" id="85575"/>
    <lineage>
        <taxon>Eukaryota</taxon>
        <taxon>Fungi</taxon>
        <taxon>Fungi incertae sedis</taxon>
        <taxon>Mucoromycota</taxon>
        <taxon>Glomeromycotina</taxon>
        <taxon>Glomeromycetes</taxon>
        <taxon>Diversisporales</taxon>
        <taxon>Gigasporaceae</taxon>
        <taxon>Scutellospora</taxon>
    </lineage>
</organism>
<name>A0ACA9MKC1_9GLOM</name>
<evidence type="ECO:0000313" key="1">
    <source>
        <dbReference type="EMBL" id="CAG8598226.1"/>
    </source>
</evidence>
<accession>A0ACA9MKC1</accession>
<comment type="caution">
    <text evidence="1">The sequence shown here is derived from an EMBL/GenBank/DDBJ whole genome shotgun (WGS) entry which is preliminary data.</text>
</comment>
<evidence type="ECO:0000313" key="2">
    <source>
        <dbReference type="Proteomes" id="UP000789860"/>
    </source>
</evidence>
<gene>
    <name evidence="1" type="ORF">SCALOS_LOCUS6830</name>
</gene>
<proteinExistence type="predicted"/>
<sequence length="52" mass="6227">KRKKLAEIDENQPEEQLKFIDINYLNDILTRLMDNVSVNGLEFHFCYQMPPD</sequence>